<proteinExistence type="predicted"/>
<dbReference type="EMBL" id="REGN01003410">
    <property type="protein sequence ID" value="RNA22725.1"/>
    <property type="molecule type" value="Genomic_DNA"/>
</dbReference>
<protein>
    <submittedName>
        <fullName evidence="1">Uncharacterized protein</fullName>
    </submittedName>
</protein>
<evidence type="ECO:0000313" key="1">
    <source>
        <dbReference type="EMBL" id="RNA22725.1"/>
    </source>
</evidence>
<gene>
    <name evidence="1" type="ORF">BpHYR1_005379</name>
</gene>
<comment type="caution">
    <text evidence="1">The sequence shown here is derived from an EMBL/GenBank/DDBJ whole genome shotgun (WGS) entry which is preliminary data.</text>
</comment>
<dbReference type="AlphaFoldDB" id="A0A3M7RHH1"/>
<dbReference type="Proteomes" id="UP000276133">
    <property type="component" value="Unassembled WGS sequence"/>
</dbReference>
<name>A0A3M7RHH1_BRAPC</name>
<reference evidence="1 2" key="1">
    <citation type="journal article" date="2018" name="Sci. Rep.">
        <title>Genomic signatures of local adaptation to the degree of environmental predictability in rotifers.</title>
        <authorList>
            <person name="Franch-Gras L."/>
            <person name="Hahn C."/>
            <person name="Garcia-Roger E.M."/>
            <person name="Carmona M.J."/>
            <person name="Serra M."/>
            <person name="Gomez A."/>
        </authorList>
    </citation>
    <scope>NUCLEOTIDE SEQUENCE [LARGE SCALE GENOMIC DNA]</scope>
    <source>
        <strain evidence="1">HYR1</strain>
    </source>
</reference>
<accession>A0A3M7RHH1</accession>
<keyword evidence="2" id="KW-1185">Reference proteome</keyword>
<organism evidence="1 2">
    <name type="scientific">Brachionus plicatilis</name>
    <name type="common">Marine rotifer</name>
    <name type="synonym">Brachionus muelleri</name>
    <dbReference type="NCBI Taxonomy" id="10195"/>
    <lineage>
        <taxon>Eukaryota</taxon>
        <taxon>Metazoa</taxon>
        <taxon>Spiralia</taxon>
        <taxon>Gnathifera</taxon>
        <taxon>Rotifera</taxon>
        <taxon>Eurotatoria</taxon>
        <taxon>Monogononta</taxon>
        <taxon>Pseudotrocha</taxon>
        <taxon>Ploima</taxon>
        <taxon>Brachionidae</taxon>
        <taxon>Brachionus</taxon>
    </lineage>
</organism>
<evidence type="ECO:0000313" key="2">
    <source>
        <dbReference type="Proteomes" id="UP000276133"/>
    </source>
</evidence>
<sequence length="72" mass="8283">MAFDCVCVLKLKQRLNTKKRVNKLKYNELELEDTVVFGKKEEDVITSLSIVTLNDSFKLATKILNFPCSTTR</sequence>